<feature type="region of interest" description="Disordered" evidence="1">
    <location>
        <begin position="201"/>
        <end position="413"/>
    </location>
</feature>
<accession>A0A2V0PHF4</accession>
<feature type="compositionally biased region" description="Basic and acidic residues" evidence="1">
    <location>
        <begin position="231"/>
        <end position="245"/>
    </location>
</feature>
<evidence type="ECO:0000256" key="1">
    <source>
        <dbReference type="SAM" id="MobiDB-lite"/>
    </source>
</evidence>
<protein>
    <submittedName>
        <fullName evidence="2">Uncharacterized protein</fullName>
    </submittedName>
</protein>
<feature type="compositionally biased region" description="Basic and acidic residues" evidence="1">
    <location>
        <begin position="203"/>
        <end position="220"/>
    </location>
</feature>
<proteinExistence type="predicted"/>
<feature type="compositionally biased region" description="Basic and acidic residues" evidence="1">
    <location>
        <begin position="399"/>
        <end position="413"/>
    </location>
</feature>
<dbReference type="AlphaFoldDB" id="A0A2V0PHF4"/>
<keyword evidence="3" id="KW-1185">Reference proteome</keyword>
<feature type="compositionally biased region" description="Gly residues" evidence="1">
    <location>
        <begin position="286"/>
        <end position="295"/>
    </location>
</feature>
<gene>
    <name evidence="2" type="ORF">Rsub_11087</name>
</gene>
<sequence length="413" mass="44310">MSSEDGAPAAAPPAAAPPLTLDDARDAFYVAQRACERFALQLKGFVELLDSKKAQADEAWIEAVQEEARRVLTFHSSQHAEWDAFSERTDAYVDSVRRLAERMAIAELKGETLPEAELPENRARTVHPELQRFKLEKRARILGRMGGVPALGGMVMPALPASGAALRATGSAAAREINYSKVEGRDARYLANVMQFRANAAPEEVRQQRQRQRAEEEDRSQWQQEASAMLRRREEAEKAEEELNKQKASPFGEELSGVLQQRHAALRQKEQEDAAAAASAFRRGRGAGAGGSGDGEGAELADATPELAAKLQRRKDEAARAAKAAAEAAAEAAKAAAAGGGGDDDTPSWHDASAFGGELAAALQRRNASKSAAAAAAPAREEPRGGAAAGFGPGVDSELAQRLRRMQERQQQE</sequence>
<dbReference type="Proteomes" id="UP000247498">
    <property type="component" value="Unassembled WGS sequence"/>
</dbReference>
<reference evidence="2 3" key="1">
    <citation type="journal article" date="2018" name="Sci. Rep.">
        <title>Raphidocelis subcapitata (=Pseudokirchneriella subcapitata) provides an insight into genome evolution and environmental adaptations in the Sphaeropleales.</title>
        <authorList>
            <person name="Suzuki S."/>
            <person name="Yamaguchi H."/>
            <person name="Nakajima N."/>
            <person name="Kawachi M."/>
        </authorList>
    </citation>
    <scope>NUCLEOTIDE SEQUENCE [LARGE SCALE GENOMIC DNA]</scope>
    <source>
        <strain evidence="2 3">NIES-35</strain>
    </source>
</reference>
<organism evidence="2 3">
    <name type="scientific">Raphidocelis subcapitata</name>
    <dbReference type="NCBI Taxonomy" id="307507"/>
    <lineage>
        <taxon>Eukaryota</taxon>
        <taxon>Viridiplantae</taxon>
        <taxon>Chlorophyta</taxon>
        <taxon>core chlorophytes</taxon>
        <taxon>Chlorophyceae</taxon>
        <taxon>CS clade</taxon>
        <taxon>Sphaeropleales</taxon>
        <taxon>Selenastraceae</taxon>
        <taxon>Raphidocelis</taxon>
    </lineage>
</organism>
<dbReference type="EMBL" id="BDRX01000125">
    <property type="protein sequence ID" value="GBF98442.1"/>
    <property type="molecule type" value="Genomic_DNA"/>
</dbReference>
<name>A0A2V0PHF4_9CHLO</name>
<comment type="caution">
    <text evidence="2">The sequence shown here is derived from an EMBL/GenBank/DDBJ whole genome shotgun (WGS) entry which is preliminary data.</text>
</comment>
<dbReference type="OrthoDB" id="543453at2759"/>
<evidence type="ECO:0000313" key="2">
    <source>
        <dbReference type="EMBL" id="GBF98442.1"/>
    </source>
</evidence>
<evidence type="ECO:0000313" key="3">
    <source>
        <dbReference type="Proteomes" id="UP000247498"/>
    </source>
</evidence>
<feature type="compositionally biased region" description="Low complexity" evidence="1">
    <location>
        <begin position="321"/>
        <end position="337"/>
    </location>
</feature>
<dbReference type="InParanoid" id="A0A2V0PHF4"/>